<dbReference type="NCBIfam" id="NF000867">
    <property type="entry name" value="PRK00078.1"/>
    <property type="match status" value="1"/>
</dbReference>
<dbReference type="Gene3D" id="3.90.950.10">
    <property type="match status" value="1"/>
</dbReference>
<keyword evidence="2 3" id="KW-0378">Hydrolase</keyword>
<dbReference type="SUPFAM" id="SSF52972">
    <property type="entry name" value="ITPase-like"/>
    <property type="match status" value="1"/>
</dbReference>
<dbReference type="PANTHER" id="PTHR43213">
    <property type="entry name" value="BIFUNCTIONAL DTTP/UTP PYROPHOSPHATASE/METHYLTRANSFERASE PROTEIN-RELATED"/>
    <property type="match status" value="1"/>
</dbReference>
<dbReference type="NCBIfam" id="TIGR00172">
    <property type="entry name" value="maf"/>
    <property type="match status" value="1"/>
</dbReference>
<dbReference type="Proteomes" id="UP000563151">
    <property type="component" value="Unassembled WGS sequence"/>
</dbReference>
<comment type="caution">
    <text evidence="4">The sequence shown here is derived from an EMBL/GenBank/DDBJ whole genome shotgun (WGS) entry which is preliminary data.</text>
</comment>
<comment type="subcellular location">
    <subcellularLocation>
        <location evidence="3">Cytoplasm</location>
    </subcellularLocation>
</comment>
<feature type="site" description="Important for substrate specificity" evidence="3">
    <location>
        <position position="11"/>
    </location>
</feature>
<gene>
    <name evidence="4" type="ORF">HGG79_05910</name>
</gene>
<proteinExistence type="inferred from homology"/>
<dbReference type="AlphaFoldDB" id="A0A923E8Z2"/>
<dbReference type="EC" id="3.6.1.9" evidence="3"/>
<dbReference type="InterPro" id="IPR003697">
    <property type="entry name" value="Maf-like"/>
</dbReference>
<keyword evidence="5" id="KW-1185">Reference proteome</keyword>
<dbReference type="GO" id="GO:0047429">
    <property type="term" value="F:nucleoside triphosphate diphosphatase activity"/>
    <property type="evidence" value="ECO:0007669"/>
    <property type="project" value="UniProtKB-EC"/>
</dbReference>
<comment type="catalytic activity">
    <reaction evidence="3">
        <text>UTP + H2O = UMP + diphosphate + H(+)</text>
        <dbReference type="Rhea" id="RHEA:29395"/>
        <dbReference type="ChEBI" id="CHEBI:15377"/>
        <dbReference type="ChEBI" id="CHEBI:15378"/>
        <dbReference type="ChEBI" id="CHEBI:33019"/>
        <dbReference type="ChEBI" id="CHEBI:46398"/>
        <dbReference type="ChEBI" id="CHEBI:57865"/>
        <dbReference type="EC" id="3.6.1.9"/>
    </reaction>
</comment>
<accession>A0A923E8Z2</accession>
<comment type="similarity">
    <text evidence="3">Belongs to the Maf family. YhdE subfamily.</text>
</comment>
<evidence type="ECO:0000313" key="5">
    <source>
        <dbReference type="Proteomes" id="UP000563151"/>
    </source>
</evidence>
<evidence type="ECO:0000313" key="4">
    <source>
        <dbReference type="EMBL" id="MBC2397311.1"/>
    </source>
</evidence>
<dbReference type="GO" id="GO:0009117">
    <property type="term" value="P:nucleotide metabolic process"/>
    <property type="evidence" value="ECO:0007669"/>
    <property type="project" value="UniProtKB-KW"/>
</dbReference>
<comment type="function">
    <text evidence="3">Nucleoside triphosphate pyrophosphatase that hydrolyzes dTTP and UTP. May have a dual role in cell division arrest and in preventing the incorporation of modified nucleotides into cellular nucleic acids.</text>
</comment>
<feature type="site" description="Important for substrate specificity" evidence="3">
    <location>
        <position position="76"/>
    </location>
</feature>
<dbReference type="PIRSF" id="PIRSF006305">
    <property type="entry name" value="Maf"/>
    <property type="match status" value="1"/>
</dbReference>
<comment type="catalytic activity">
    <reaction evidence="3">
        <text>dTTP + H2O = dTMP + diphosphate + H(+)</text>
        <dbReference type="Rhea" id="RHEA:28534"/>
        <dbReference type="ChEBI" id="CHEBI:15377"/>
        <dbReference type="ChEBI" id="CHEBI:15378"/>
        <dbReference type="ChEBI" id="CHEBI:33019"/>
        <dbReference type="ChEBI" id="CHEBI:37568"/>
        <dbReference type="ChEBI" id="CHEBI:63528"/>
        <dbReference type="EC" id="3.6.1.9"/>
    </reaction>
</comment>
<evidence type="ECO:0000256" key="2">
    <source>
        <dbReference type="ARBA" id="ARBA00022801"/>
    </source>
</evidence>
<keyword evidence="3" id="KW-0963">Cytoplasm</keyword>
<dbReference type="EMBL" id="JAAZWO010000005">
    <property type="protein sequence ID" value="MBC2397311.1"/>
    <property type="molecule type" value="Genomic_DNA"/>
</dbReference>
<dbReference type="GO" id="GO:0005737">
    <property type="term" value="C:cytoplasm"/>
    <property type="evidence" value="ECO:0007669"/>
    <property type="project" value="UniProtKB-SubCell"/>
</dbReference>
<comment type="caution">
    <text evidence="3">Lacks conserved residue(s) required for the propagation of feature annotation.</text>
</comment>
<dbReference type="CDD" id="cd00555">
    <property type="entry name" value="Maf"/>
    <property type="match status" value="1"/>
</dbReference>
<keyword evidence="3" id="KW-0546">Nucleotide metabolism</keyword>
<dbReference type="RefSeq" id="WP_035144339.1">
    <property type="nucleotide sequence ID" value="NZ_JAAZWO010000005.1"/>
</dbReference>
<reference evidence="4 5" key="1">
    <citation type="submission" date="2020-04" db="EMBL/GenBank/DDBJ databases">
        <title>Genomic insights into acetone-butanol-ethanol (ABE) fermentation by sequencing solventogenic clostridia strains.</title>
        <authorList>
            <person name="Brown S."/>
        </authorList>
    </citation>
    <scope>NUCLEOTIDE SEQUENCE [LARGE SCALE GENOMIC DNA]</scope>
    <source>
        <strain evidence="4 5">DJ011</strain>
    </source>
</reference>
<dbReference type="InterPro" id="IPR029001">
    <property type="entry name" value="ITPase-like_fam"/>
</dbReference>
<comment type="cofactor">
    <cofactor evidence="1 3">
        <name>a divalent metal cation</name>
        <dbReference type="ChEBI" id="CHEBI:60240"/>
    </cofactor>
</comment>
<feature type="active site" description="Proton acceptor" evidence="3">
    <location>
        <position position="75"/>
    </location>
</feature>
<evidence type="ECO:0000256" key="1">
    <source>
        <dbReference type="ARBA" id="ARBA00001968"/>
    </source>
</evidence>
<dbReference type="Pfam" id="PF02545">
    <property type="entry name" value="Maf"/>
    <property type="match status" value="1"/>
</dbReference>
<protein>
    <recommendedName>
        <fullName evidence="3">dTTP/UTP pyrophosphatase</fullName>
        <shortName evidence="3">dTTPase/UTPase</shortName>
        <ecNumber evidence="3">3.6.1.9</ecNumber>
    </recommendedName>
    <alternativeName>
        <fullName evidence="3">Nucleoside triphosphate pyrophosphatase</fullName>
    </alternativeName>
    <alternativeName>
        <fullName evidence="3">Nucleotide pyrophosphatase</fullName>
        <shortName evidence="3">Nucleotide PPase</shortName>
    </alternativeName>
</protein>
<dbReference type="HAMAP" id="MF_00528">
    <property type="entry name" value="Maf"/>
    <property type="match status" value="1"/>
</dbReference>
<name>A0A923E8Z2_CLOTT</name>
<sequence length="196" mass="21824">MNIILASASERRKELLKRIVEDFSIIVSDFNENEVLFNGHCGFYVMDLAKGKALEVVRKLKESGNKDESIVIASDTIVFFNNKVLGKPVNKEDAFNMLKSLSGKIHQVYTGISVYNTIDGNLVKDYVCTDVKFSEIPDETIRKYIESGEPMDKAGAYGIQGYGGIFVEKINGCYYNVVGLPLNKLYSILKGMGVNL</sequence>
<dbReference type="PANTHER" id="PTHR43213:SF5">
    <property type="entry name" value="BIFUNCTIONAL DTTP_UTP PYROPHOSPHATASE_METHYLTRANSFERASE PROTEIN-RELATED"/>
    <property type="match status" value="1"/>
</dbReference>
<feature type="site" description="Important for substrate specificity" evidence="3">
    <location>
        <position position="160"/>
    </location>
</feature>
<evidence type="ECO:0000256" key="3">
    <source>
        <dbReference type="HAMAP-Rule" id="MF_00528"/>
    </source>
</evidence>
<organism evidence="4 5">
    <name type="scientific">Clostridium tetanomorphum</name>
    <dbReference type="NCBI Taxonomy" id="1553"/>
    <lineage>
        <taxon>Bacteria</taxon>
        <taxon>Bacillati</taxon>
        <taxon>Bacillota</taxon>
        <taxon>Clostridia</taxon>
        <taxon>Eubacteriales</taxon>
        <taxon>Clostridiaceae</taxon>
        <taxon>Clostridium</taxon>
    </lineage>
</organism>